<accession>A0AAN9IIZ0</accession>
<dbReference type="AlphaFoldDB" id="A0AAN9IIZ0"/>
<gene>
    <name evidence="1" type="ORF">RIF29_15163</name>
</gene>
<organism evidence="1 2">
    <name type="scientific">Crotalaria pallida</name>
    <name type="common">Smooth rattlebox</name>
    <name type="synonym">Crotalaria striata</name>
    <dbReference type="NCBI Taxonomy" id="3830"/>
    <lineage>
        <taxon>Eukaryota</taxon>
        <taxon>Viridiplantae</taxon>
        <taxon>Streptophyta</taxon>
        <taxon>Embryophyta</taxon>
        <taxon>Tracheophyta</taxon>
        <taxon>Spermatophyta</taxon>
        <taxon>Magnoliopsida</taxon>
        <taxon>eudicotyledons</taxon>
        <taxon>Gunneridae</taxon>
        <taxon>Pentapetalae</taxon>
        <taxon>rosids</taxon>
        <taxon>fabids</taxon>
        <taxon>Fabales</taxon>
        <taxon>Fabaceae</taxon>
        <taxon>Papilionoideae</taxon>
        <taxon>50 kb inversion clade</taxon>
        <taxon>genistoids sensu lato</taxon>
        <taxon>core genistoids</taxon>
        <taxon>Crotalarieae</taxon>
        <taxon>Crotalaria</taxon>
    </lineage>
</organism>
<protein>
    <submittedName>
        <fullName evidence="1">Uncharacterized protein</fullName>
    </submittedName>
</protein>
<keyword evidence="2" id="KW-1185">Reference proteome</keyword>
<dbReference type="Proteomes" id="UP001372338">
    <property type="component" value="Unassembled WGS sequence"/>
</dbReference>
<comment type="caution">
    <text evidence="1">The sequence shown here is derived from an EMBL/GenBank/DDBJ whole genome shotgun (WGS) entry which is preliminary data.</text>
</comment>
<proteinExistence type="predicted"/>
<evidence type="ECO:0000313" key="1">
    <source>
        <dbReference type="EMBL" id="KAK7274091.1"/>
    </source>
</evidence>
<dbReference type="EMBL" id="JAYWIO010000003">
    <property type="protein sequence ID" value="KAK7274091.1"/>
    <property type="molecule type" value="Genomic_DNA"/>
</dbReference>
<name>A0AAN9IIZ0_CROPI</name>
<sequence>MCCLTMIQLLHLYKNTLDILRDRHDRDDYHKLNLINNIVKNLVIGFNKGLSAWMNKGALRLLMNLDG</sequence>
<evidence type="ECO:0000313" key="2">
    <source>
        <dbReference type="Proteomes" id="UP001372338"/>
    </source>
</evidence>
<reference evidence="1 2" key="1">
    <citation type="submission" date="2024-01" db="EMBL/GenBank/DDBJ databases">
        <title>The genomes of 5 underutilized Papilionoideae crops provide insights into root nodulation and disease resistanc.</title>
        <authorList>
            <person name="Yuan L."/>
        </authorList>
    </citation>
    <scope>NUCLEOTIDE SEQUENCE [LARGE SCALE GENOMIC DNA]</scope>
    <source>
        <strain evidence="1">ZHUSHIDOU_FW_LH</strain>
        <tissue evidence="1">Leaf</tissue>
    </source>
</reference>